<dbReference type="GO" id="GO:0043565">
    <property type="term" value="F:sequence-specific DNA binding"/>
    <property type="evidence" value="ECO:0007669"/>
    <property type="project" value="InterPro"/>
</dbReference>
<dbReference type="PANTHER" id="PTHR30154">
    <property type="entry name" value="LEUCINE-RESPONSIVE REGULATORY PROTEIN"/>
    <property type="match status" value="1"/>
</dbReference>
<protein>
    <submittedName>
        <fullName evidence="7">Putative transcriptional regulator, AsnC family</fullName>
    </submittedName>
</protein>
<evidence type="ECO:0000259" key="6">
    <source>
        <dbReference type="PROSITE" id="PS50956"/>
    </source>
</evidence>
<dbReference type="GO" id="GO:0043200">
    <property type="term" value="P:response to amino acid"/>
    <property type="evidence" value="ECO:0007669"/>
    <property type="project" value="TreeGrafter"/>
</dbReference>
<dbReference type="CDD" id="cd00090">
    <property type="entry name" value="HTH_ARSR"/>
    <property type="match status" value="1"/>
</dbReference>
<dbReference type="InterPro" id="IPR011991">
    <property type="entry name" value="ArsR-like_HTH"/>
</dbReference>
<name>G0HZ68_HALHT</name>
<dbReference type="SMART" id="SM00344">
    <property type="entry name" value="HTH_ASNC"/>
    <property type="match status" value="1"/>
</dbReference>
<dbReference type="InterPro" id="IPR036388">
    <property type="entry name" value="WH-like_DNA-bd_sf"/>
</dbReference>
<keyword evidence="5" id="KW-0812">Transmembrane</keyword>
<dbReference type="KEGG" id="hhi:HAH_4448"/>
<dbReference type="STRING" id="634497.HAH_4448"/>
<accession>G0HZ68</accession>
<dbReference type="Gene3D" id="1.10.10.10">
    <property type="entry name" value="Winged helix-like DNA-binding domain superfamily/Winged helix DNA-binding domain"/>
    <property type="match status" value="1"/>
</dbReference>
<dbReference type="eggNOG" id="arCOG01583">
    <property type="taxonomic scope" value="Archaea"/>
</dbReference>
<dbReference type="Gene3D" id="3.30.70.920">
    <property type="match status" value="1"/>
</dbReference>
<dbReference type="PANTHER" id="PTHR30154:SF34">
    <property type="entry name" value="TRANSCRIPTIONAL REGULATOR AZLB"/>
    <property type="match status" value="1"/>
</dbReference>
<evidence type="ECO:0000256" key="1">
    <source>
        <dbReference type="ARBA" id="ARBA00023015"/>
    </source>
</evidence>
<dbReference type="EMBL" id="CP002922">
    <property type="protein sequence ID" value="AEM59119.1"/>
    <property type="molecule type" value="Genomic_DNA"/>
</dbReference>
<evidence type="ECO:0000256" key="3">
    <source>
        <dbReference type="ARBA" id="ARBA00023163"/>
    </source>
</evidence>
<dbReference type="PRINTS" id="PR00033">
    <property type="entry name" value="HTHASNC"/>
</dbReference>
<dbReference type="InterPro" id="IPR019888">
    <property type="entry name" value="Tscrpt_reg_AsnC-like"/>
</dbReference>
<dbReference type="Pfam" id="PF13404">
    <property type="entry name" value="HTH_AsnC-type"/>
    <property type="match status" value="1"/>
</dbReference>
<organism evidence="7 8">
    <name type="scientific">Haloarcula hispanica (strain ATCC 33960 / DSM 4426 / JCM 8911 / NBRC 102182 / NCIMB 2187 / VKM B-1755)</name>
    <dbReference type="NCBI Taxonomy" id="634497"/>
    <lineage>
        <taxon>Archaea</taxon>
        <taxon>Methanobacteriati</taxon>
        <taxon>Methanobacteriota</taxon>
        <taxon>Stenosarchaea group</taxon>
        <taxon>Halobacteria</taxon>
        <taxon>Halobacteriales</taxon>
        <taxon>Haloarculaceae</taxon>
        <taxon>Haloarcula</taxon>
    </lineage>
</organism>
<dbReference type="PROSITE" id="PS50956">
    <property type="entry name" value="HTH_ASNC_2"/>
    <property type="match status" value="1"/>
</dbReference>
<evidence type="ECO:0000313" key="7">
    <source>
        <dbReference type="EMBL" id="AEM59119.1"/>
    </source>
</evidence>
<dbReference type="InterPro" id="IPR000485">
    <property type="entry name" value="AsnC-type_HTH_dom"/>
</dbReference>
<keyword evidence="3" id="KW-0804">Transcription</keyword>
<feature type="transmembrane region" description="Helical" evidence="5">
    <location>
        <begin position="53"/>
        <end position="73"/>
    </location>
</feature>
<dbReference type="AlphaFoldDB" id="G0HZ68"/>
<dbReference type="SUPFAM" id="SSF46785">
    <property type="entry name" value="Winged helix' DNA-binding domain"/>
    <property type="match status" value="1"/>
</dbReference>
<dbReference type="Proteomes" id="UP000005629">
    <property type="component" value="Chromosome II"/>
</dbReference>
<keyword evidence="5" id="KW-1133">Transmembrane helix</keyword>
<sequence>MLRRNRFFALQILAFPLLSCLYFTLTTLCDCVYARPLVEFTLLEQSFVDEIVVIRIETAVVALLLVMGPCGLFSRPVQGHRMDDSPLDDVDRSILHQLQLNARQTDTEIGERVDVTSTTVRNRLDKLEGKGVIRGYHPEINYEEAGYPLHVMFVCTVNPNKLDSLADQILDIRGVVTTRELLGGERNVHVEVVAGTVREIEEIRNELADVGMTITSSEIISETQVQSWDHFYPQSGPGARQDDGTDDGSVTDQG</sequence>
<feature type="region of interest" description="Disordered" evidence="4">
    <location>
        <begin position="230"/>
        <end position="254"/>
    </location>
</feature>
<keyword evidence="2" id="KW-0238">DNA-binding</keyword>
<evidence type="ECO:0000256" key="2">
    <source>
        <dbReference type="ARBA" id="ARBA00023125"/>
    </source>
</evidence>
<dbReference type="GO" id="GO:0005829">
    <property type="term" value="C:cytosol"/>
    <property type="evidence" value="ECO:0007669"/>
    <property type="project" value="TreeGrafter"/>
</dbReference>
<evidence type="ECO:0000313" key="8">
    <source>
        <dbReference type="Proteomes" id="UP000005629"/>
    </source>
</evidence>
<gene>
    <name evidence="7" type="ordered locus">HAH_4448</name>
</gene>
<feature type="domain" description="HTH asnC-type" evidence="6">
    <location>
        <begin position="87"/>
        <end position="148"/>
    </location>
</feature>
<dbReference type="InterPro" id="IPR036390">
    <property type="entry name" value="WH_DNA-bd_sf"/>
</dbReference>
<reference evidence="7 8" key="1">
    <citation type="journal article" date="2011" name="J. Bacteriol.">
        <title>Complete genome sequence of Haloarcula hispanica, a model haloarchaeon for studying genetics, metabolism, and virus-host interaction.</title>
        <authorList>
            <person name="Liu H."/>
            <person name="Wu Z."/>
            <person name="Li M."/>
            <person name="Zhang F."/>
            <person name="Zheng H."/>
            <person name="Han J."/>
            <person name="Liu J."/>
            <person name="Zhou J."/>
            <person name="Wang S."/>
            <person name="Xiang H."/>
        </authorList>
    </citation>
    <scope>NUCLEOTIDE SEQUENCE [LARGE SCALE GENOMIC DNA]</scope>
    <source>
        <strain evidence="8">ATCC 33960 / DSM 4426 / JCM 8911 / NBRC 102182 / NCIMB 2187 / VKM B-1755</strain>
    </source>
</reference>
<keyword evidence="1" id="KW-0805">Transcription regulation</keyword>
<dbReference type="HOGENOM" id="CLU_1092403_0_0_2"/>
<proteinExistence type="predicted"/>
<evidence type="ECO:0000256" key="5">
    <source>
        <dbReference type="SAM" id="Phobius"/>
    </source>
</evidence>
<keyword evidence="5" id="KW-0472">Membrane</keyword>
<evidence type="ECO:0000256" key="4">
    <source>
        <dbReference type="SAM" id="MobiDB-lite"/>
    </source>
</evidence>